<feature type="compositionally biased region" description="Low complexity" evidence="1">
    <location>
        <begin position="127"/>
        <end position="145"/>
    </location>
</feature>
<dbReference type="EMBL" id="JARBJD010000127">
    <property type="protein sequence ID" value="KAK2950919.1"/>
    <property type="molecule type" value="Genomic_DNA"/>
</dbReference>
<evidence type="ECO:0000313" key="2">
    <source>
        <dbReference type="EMBL" id="KAK2950919.1"/>
    </source>
</evidence>
<feature type="compositionally biased region" description="Polar residues" evidence="1">
    <location>
        <begin position="283"/>
        <end position="306"/>
    </location>
</feature>
<protein>
    <submittedName>
        <fullName evidence="2">Uncharacterized protein</fullName>
    </submittedName>
</protein>
<dbReference type="Proteomes" id="UP001281761">
    <property type="component" value="Unassembled WGS sequence"/>
</dbReference>
<gene>
    <name evidence="2" type="ORF">BLNAU_14109</name>
</gene>
<evidence type="ECO:0000256" key="1">
    <source>
        <dbReference type="SAM" id="MobiDB-lite"/>
    </source>
</evidence>
<proteinExistence type="predicted"/>
<reference evidence="2 3" key="1">
    <citation type="journal article" date="2022" name="bioRxiv">
        <title>Genomics of Preaxostyla Flagellates Illuminates Evolutionary Transitions and the Path Towards Mitochondrial Loss.</title>
        <authorList>
            <person name="Novak L.V.F."/>
            <person name="Treitli S.C."/>
            <person name="Pyrih J."/>
            <person name="Halakuc P."/>
            <person name="Pipaliya S.V."/>
            <person name="Vacek V."/>
            <person name="Brzon O."/>
            <person name="Soukal P."/>
            <person name="Eme L."/>
            <person name="Dacks J.B."/>
            <person name="Karnkowska A."/>
            <person name="Elias M."/>
            <person name="Hampl V."/>
        </authorList>
    </citation>
    <scope>NUCLEOTIDE SEQUENCE [LARGE SCALE GENOMIC DNA]</scope>
    <source>
        <strain evidence="2">NAU3</strain>
        <tissue evidence="2">Gut</tissue>
    </source>
</reference>
<organism evidence="2 3">
    <name type="scientific">Blattamonas nauphoetae</name>
    <dbReference type="NCBI Taxonomy" id="2049346"/>
    <lineage>
        <taxon>Eukaryota</taxon>
        <taxon>Metamonada</taxon>
        <taxon>Preaxostyla</taxon>
        <taxon>Oxymonadida</taxon>
        <taxon>Blattamonas</taxon>
    </lineage>
</organism>
<comment type="caution">
    <text evidence="2">The sequence shown here is derived from an EMBL/GenBank/DDBJ whole genome shotgun (WGS) entry which is preliminary data.</text>
</comment>
<accession>A0ABQ9XJC4</accession>
<feature type="compositionally biased region" description="Polar residues" evidence="1">
    <location>
        <begin position="115"/>
        <end position="126"/>
    </location>
</feature>
<feature type="region of interest" description="Disordered" evidence="1">
    <location>
        <begin position="113"/>
        <end position="145"/>
    </location>
</feature>
<keyword evidence="3" id="KW-1185">Reference proteome</keyword>
<evidence type="ECO:0000313" key="3">
    <source>
        <dbReference type="Proteomes" id="UP001281761"/>
    </source>
</evidence>
<sequence>MTQPHRGSMPYASPIISQASFQVFEPSSFHPSPPITISSPRGLKGRKRIYASPVMDLVITTSPPPPIPNLSTPIRRATSYSVPRVEEVMPTPSTQYSPFDPYSVSKLLYPPRKSPVSSNIRAPRNQSPSHSTHSSSASGLSTFSLHSPSSSPSHFYSDPFDSFSSPHTPTSLFRHKEQFRSPQFDLCPSSAEFQFDVIFPEAPVLGPLSRNTASEIMSLAPSDPFGSNDTSSFFSGLHRPPSQNPLSAVTRVMSPTSSSWSVPSKPVFFKDPLQTEQLKDSLPPSSRPTGTEFPSLSDHAQTQNGETFLGNAPEVE</sequence>
<name>A0ABQ9XJC4_9EUKA</name>
<feature type="region of interest" description="Disordered" evidence="1">
    <location>
        <begin position="272"/>
        <end position="316"/>
    </location>
</feature>